<dbReference type="InterPro" id="IPR050300">
    <property type="entry name" value="GDXG_lipolytic_enzyme"/>
</dbReference>
<accession>A0A7C8KDL9</accession>
<proteinExistence type="predicted"/>
<comment type="caution">
    <text evidence="2">The sequence shown here is derived from an EMBL/GenBank/DDBJ whole genome shotgun (WGS) entry which is preliminary data.</text>
</comment>
<dbReference type="GO" id="GO:0016787">
    <property type="term" value="F:hydrolase activity"/>
    <property type="evidence" value="ECO:0007669"/>
    <property type="project" value="UniProtKB-KW"/>
</dbReference>
<organism evidence="2 3">
    <name type="scientific">Orbilia oligospora</name>
    <name type="common">Nematode-trapping fungus</name>
    <name type="synonym">Arthrobotrys oligospora</name>
    <dbReference type="NCBI Taxonomy" id="2813651"/>
    <lineage>
        <taxon>Eukaryota</taxon>
        <taxon>Fungi</taxon>
        <taxon>Dikarya</taxon>
        <taxon>Ascomycota</taxon>
        <taxon>Pezizomycotina</taxon>
        <taxon>Orbiliomycetes</taxon>
        <taxon>Orbiliales</taxon>
        <taxon>Orbiliaceae</taxon>
        <taxon>Orbilia</taxon>
    </lineage>
</organism>
<gene>
    <name evidence="2" type="ORF">EYR41_004178</name>
</gene>
<sequence>MNDFSPTRAFRPNSNPRESTALHLAYILGFCIFYVPVELVIFSIRRVSGVRSNRIPILTDLARTLNRKASTTIPGSTLHFLSLDIAGRKVLSSHRYSRYCKNIYHRLNHPDVSGYWISCGSIAEKCQPRDCDFVVLIIHGGGYVRGHPAILLPGYLRMGEIFSNYGLKVGLFALEYTLAPASAFPTQIGQARAAYDYLVTDCGVSPDKIVVMGESAGGHLAISLMISLVLARQRSYEVPENYKPPACLVLVSPWVNMMQKEEPNLEDDTDMLSQCCLNQWSQLVFPGDYAGGPRTETARTYRNFAAGPPNHLGASWKRILPKTCWISAGGDELFLPDIQKFVDYAEGAGATIDLEVAPGKPHAWPAIEGFIRQSSFLALSMDEGSEKVASRLLSGFDLIAARITELSRPTVPHQDPVKDNFSKTPQYYLAGFALRNTVTPPHFEPLEGGYITFPSGGVEAAHMGDRLAVFPAAVI</sequence>
<dbReference type="SUPFAM" id="SSF53474">
    <property type="entry name" value="alpha/beta-Hydrolases"/>
    <property type="match status" value="1"/>
</dbReference>
<dbReference type="AlphaFoldDB" id="A0A7C8KDL9"/>
<keyword evidence="1" id="KW-0378">Hydrolase</keyword>
<dbReference type="Gene3D" id="3.40.50.1820">
    <property type="entry name" value="alpha/beta hydrolase"/>
    <property type="match status" value="1"/>
</dbReference>
<dbReference type="EMBL" id="SOZJ01000002">
    <property type="protein sequence ID" value="TGJ72271.1"/>
    <property type="molecule type" value="Genomic_DNA"/>
</dbReference>
<dbReference type="Proteomes" id="UP000297595">
    <property type="component" value="Unassembled WGS sequence"/>
</dbReference>
<dbReference type="InterPro" id="IPR029058">
    <property type="entry name" value="AB_hydrolase_fold"/>
</dbReference>
<dbReference type="InterPro" id="IPR013094">
    <property type="entry name" value="AB_hydrolase_3"/>
</dbReference>
<evidence type="ECO:0000256" key="1">
    <source>
        <dbReference type="ARBA" id="ARBA00022801"/>
    </source>
</evidence>
<dbReference type="PANTHER" id="PTHR48081">
    <property type="entry name" value="AB HYDROLASE SUPERFAMILY PROTEIN C4A8.06C"/>
    <property type="match status" value="1"/>
</dbReference>
<protein>
    <submittedName>
        <fullName evidence="2">Uncharacterized protein</fullName>
    </submittedName>
</protein>
<reference evidence="2 3" key="1">
    <citation type="submission" date="2019-03" db="EMBL/GenBank/DDBJ databases">
        <title>Nematode-trapping fungi genome.</title>
        <authorList>
            <person name="Vidal-Diez De Ulzurrun G."/>
        </authorList>
    </citation>
    <scope>NUCLEOTIDE SEQUENCE [LARGE SCALE GENOMIC DNA]</scope>
    <source>
        <strain evidence="2 3">TWF154</strain>
    </source>
</reference>
<name>A0A7C8KDL9_ORBOL</name>
<dbReference type="PANTHER" id="PTHR48081:SF11">
    <property type="entry name" value="ALPHA_BETA HYDROLASE FOLD-3 DOMAIN-CONTAINING PROTEIN-RELATED"/>
    <property type="match status" value="1"/>
</dbReference>
<evidence type="ECO:0000313" key="2">
    <source>
        <dbReference type="EMBL" id="TGJ72271.1"/>
    </source>
</evidence>
<dbReference type="Pfam" id="PF07859">
    <property type="entry name" value="Abhydrolase_3"/>
    <property type="match status" value="1"/>
</dbReference>
<evidence type="ECO:0000313" key="3">
    <source>
        <dbReference type="Proteomes" id="UP000297595"/>
    </source>
</evidence>